<comment type="pathway">
    <text evidence="2 14">Carbohydrate degradation; glycolysis; pyruvate from D-glyceraldehyde 3-phosphate: step 5/5.</text>
</comment>
<keyword evidence="8 14" id="KW-0418">Kinase</keyword>
<evidence type="ECO:0000256" key="6">
    <source>
        <dbReference type="ARBA" id="ARBA00022723"/>
    </source>
</evidence>
<comment type="caution">
    <text evidence="17">The sequence shown here is derived from an EMBL/GenBank/DDBJ whole genome shotgun (WGS) entry which is preliminary data.</text>
</comment>
<keyword evidence="5 14" id="KW-0808">Transferase</keyword>
<evidence type="ECO:0000256" key="7">
    <source>
        <dbReference type="ARBA" id="ARBA00022741"/>
    </source>
</evidence>
<dbReference type="InterPro" id="IPR001697">
    <property type="entry name" value="Pyr_Knase"/>
</dbReference>
<dbReference type="EC" id="2.7.1.40" evidence="4 14"/>
<dbReference type="Pfam" id="PF00224">
    <property type="entry name" value="PK"/>
    <property type="match status" value="1"/>
</dbReference>
<dbReference type="SUPFAM" id="SSF51621">
    <property type="entry name" value="Phosphoenolpyruvate/pyruvate domain"/>
    <property type="match status" value="1"/>
</dbReference>
<comment type="cofactor">
    <cofactor evidence="1">
        <name>K(+)</name>
        <dbReference type="ChEBI" id="CHEBI:29103"/>
    </cofactor>
</comment>
<dbReference type="SUPFAM" id="SSF52935">
    <property type="entry name" value="PK C-terminal domain-like"/>
    <property type="match status" value="1"/>
</dbReference>
<dbReference type="InterPro" id="IPR040442">
    <property type="entry name" value="Pyrv_kinase-like_dom_sf"/>
</dbReference>
<evidence type="ECO:0000256" key="4">
    <source>
        <dbReference type="ARBA" id="ARBA00012142"/>
    </source>
</evidence>
<dbReference type="InterPro" id="IPR015795">
    <property type="entry name" value="Pyrv_Knase_C"/>
</dbReference>
<keyword evidence="18" id="KW-1185">Reference proteome</keyword>
<sequence>MDMITSDLALPVRKTKIAATIGPASRSPETLQALVAAGMDMARFKFSHATPTTHADTLTKLRQIASEAGRCIATIMDLQVRTSFLVDRTNGNARIARIELQAGERVAIYGTDDLTEANFVGYRTHAKDPTEPAAVIKVDLPDLAMCVKKGSIIHLMDVEDINTGRGCVVGLVRNRGALGERKVVHVAGVTVHRAQASMQDMADIQSFAVQHGVDYVAASQVQSASEIEALRNFLDDCGGEHIGIIAKIETLGGLRQFDEILGAANAIMLARGALGLAIPPEKVPLAQAKITTKCKIAGKPLIIARHMLESMTSSPRPTRAEMTDVANAVLDGTDAVMLCSETSSGAFPADALRTMDRICRSAEAATNYGVIHSFIRDFSMKPFNTLEAAAVAQAALSTKDNAIALAVVFSDDGQAAEVVSKYRPAVPLMVVTSKAPVAFRCSMVFGQVGHLVEAEEMHLEVSKASEVVKRVLCWAEGRGLCKKGQRSTILHGTNELDTSNTALISIQNV</sequence>
<dbReference type="Proteomes" id="UP000815325">
    <property type="component" value="Unassembled WGS sequence"/>
</dbReference>
<reference evidence="17" key="1">
    <citation type="submission" date="2017-08" db="EMBL/GenBank/DDBJ databases">
        <authorList>
            <person name="Polle J.E."/>
            <person name="Barry K."/>
            <person name="Cushman J."/>
            <person name="Schmutz J."/>
            <person name="Tran D."/>
            <person name="Hathwaick L.T."/>
            <person name="Yim W.C."/>
            <person name="Jenkins J."/>
            <person name="Mckie-Krisberg Z.M."/>
            <person name="Prochnik S."/>
            <person name="Lindquist E."/>
            <person name="Dockter R.B."/>
            <person name="Adam C."/>
            <person name="Molina H."/>
            <person name="Bunkerborg J."/>
            <person name="Jin E."/>
            <person name="Buchheim M."/>
            <person name="Magnuson J."/>
        </authorList>
    </citation>
    <scope>NUCLEOTIDE SEQUENCE</scope>
    <source>
        <strain evidence="17">CCAP 19/18</strain>
    </source>
</reference>
<organism evidence="17 18">
    <name type="scientific">Dunaliella salina</name>
    <name type="common">Green alga</name>
    <name type="synonym">Protococcus salinus</name>
    <dbReference type="NCBI Taxonomy" id="3046"/>
    <lineage>
        <taxon>Eukaryota</taxon>
        <taxon>Viridiplantae</taxon>
        <taxon>Chlorophyta</taxon>
        <taxon>core chlorophytes</taxon>
        <taxon>Chlorophyceae</taxon>
        <taxon>CS clade</taxon>
        <taxon>Chlamydomonadales</taxon>
        <taxon>Dunaliellaceae</taxon>
        <taxon>Dunaliella</taxon>
    </lineage>
</organism>
<comment type="similarity">
    <text evidence="3 14">Belongs to the pyruvate kinase family.</text>
</comment>
<accession>A0ABQ7H7Z3</accession>
<dbReference type="GO" id="GO:0016301">
    <property type="term" value="F:kinase activity"/>
    <property type="evidence" value="ECO:0007669"/>
    <property type="project" value="UniProtKB-KW"/>
</dbReference>
<feature type="domain" description="Pyruvate kinase C-terminal" evidence="16">
    <location>
        <begin position="390"/>
        <end position="504"/>
    </location>
</feature>
<dbReference type="Pfam" id="PF02887">
    <property type="entry name" value="PK_C"/>
    <property type="match status" value="1"/>
</dbReference>
<evidence type="ECO:0000256" key="14">
    <source>
        <dbReference type="RuleBase" id="RU000504"/>
    </source>
</evidence>
<evidence type="ECO:0000256" key="5">
    <source>
        <dbReference type="ARBA" id="ARBA00022679"/>
    </source>
</evidence>
<evidence type="ECO:0000313" key="17">
    <source>
        <dbReference type="EMBL" id="KAF5842974.1"/>
    </source>
</evidence>
<keyword evidence="9" id="KW-0067">ATP-binding</keyword>
<dbReference type="PANTHER" id="PTHR11817">
    <property type="entry name" value="PYRUVATE KINASE"/>
    <property type="match status" value="1"/>
</dbReference>
<evidence type="ECO:0000256" key="2">
    <source>
        <dbReference type="ARBA" id="ARBA00004997"/>
    </source>
</evidence>
<evidence type="ECO:0000313" key="18">
    <source>
        <dbReference type="Proteomes" id="UP000815325"/>
    </source>
</evidence>
<keyword evidence="6" id="KW-0479">Metal-binding</keyword>
<evidence type="ECO:0000256" key="9">
    <source>
        <dbReference type="ARBA" id="ARBA00022840"/>
    </source>
</evidence>
<keyword evidence="12 17" id="KW-0670">Pyruvate</keyword>
<dbReference type="Gene3D" id="3.40.1380.20">
    <property type="entry name" value="Pyruvate kinase, C-terminal domain"/>
    <property type="match status" value="1"/>
</dbReference>
<proteinExistence type="inferred from homology"/>
<feature type="domain" description="Pyruvate kinase barrel" evidence="15">
    <location>
        <begin position="13"/>
        <end position="351"/>
    </location>
</feature>
<evidence type="ECO:0000256" key="13">
    <source>
        <dbReference type="ARBA" id="ARBA00048152"/>
    </source>
</evidence>
<evidence type="ECO:0000256" key="12">
    <source>
        <dbReference type="ARBA" id="ARBA00023317"/>
    </source>
</evidence>
<evidence type="ECO:0000256" key="10">
    <source>
        <dbReference type="ARBA" id="ARBA00022842"/>
    </source>
</evidence>
<evidence type="ECO:0000259" key="16">
    <source>
        <dbReference type="Pfam" id="PF02887"/>
    </source>
</evidence>
<name>A0ABQ7H7Z3_DUNSA</name>
<evidence type="ECO:0000256" key="1">
    <source>
        <dbReference type="ARBA" id="ARBA00001958"/>
    </source>
</evidence>
<dbReference type="InterPro" id="IPR015813">
    <property type="entry name" value="Pyrv/PenolPyrv_kinase-like_dom"/>
</dbReference>
<evidence type="ECO:0000256" key="11">
    <source>
        <dbReference type="ARBA" id="ARBA00023152"/>
    </source>
</evidence>
<evidence type="ECO:0000256" key="8">
    <source>
        <dbReference type="ARBA" id="ARBA00022777"/>
    </source>
</evidence>
<gene>
    <name evidence="17" type="ORF">DUNSADRAFT_3567</name>
</gene>
<dbReference type="EMBL" id="MU069451">
    <property type="protein sequence ID" value="KAF5842974.1"/>
    <property type="molecule type" value="Genomic_DNA"/>
</dbReference>
<dbReference type="NCBIfam" id="TIGR01064">
    <property type="entry name" value="pyruv_kin"/>
    <property type="match status" value="1"/>
</dbReference>
<dbReference type="InterPro" id="IPR036918">
    <property type="entry name" value="Pyrv_Knase_C_sf"/>
</dbReference>
<protein>
    <recommendedName>
        <fullName evidence="4 14">Pyruvate kinase</fullName>
        <ecNumber evidence="4 14">2.7.1.40</ecNumber>
    </recommendedName>
</protein>
<dbReference type="InterPro" id="IPR015806">
    <property type="entry name" value="Pyrv_Knase_insert_dom_sf"/>
</dbReference>
<evidence type="ECO:0000259" key="15">
    <source>
        <dbReference type="Pfam" id="PF00224"/>
    </source>
</evidence>
<dbReference type="Gene3D" id="3.20.20.60">
    <property type="entry name" value="Phosphoenolpyruvate-binding domains"/>
    <property type="match status" value="1"/>
</dbReference>
<keyword evidence="10 14" id="KW-0460">Magnesium</keyword>
<comment type="catalytic activity">
    <reaction evidence="13 14">
        <text>pyruvate + ATP = phosphoenolpyruvate + ADP + H(+)</text>
        <dbReference type="Rhea" id="RHEA:18157"/>
        <dbReference type="ChEBI" id="CHEBI:15361"/>
        <dbReference type="ChEBI" id="CHEBI:15378"/>
        <dbReference type="ChEBI" id="CHEBI:30616"/>
        <dbReference type="ChEBI" id="CHEBI:58702"/>
        <dbReference type="ChEBI" id="CHEBI:456216"/>
        <dbReference type="EC" id="2.7.1.40"/>
    </reaction>
</comment>
<keyword evidence="7" id="KW-0547">Nucleotide-binding</keyword>
<evidence type="ECO:0000256" key="3">
    <source>
        <dbReference type="ARBA" id="ARBA00008663"/>
    </source>
</evidence>
<keyword evidence="11 14" id="KW-0324">Glycolysis</keyword>
<dbReference type="InterPro" id="IPR015793">
    <property type="entry name" value="Pyrv_Knase_brl"/>
</dbReference>
<dbReference type="PRINTS" id="PR01050">
    <property type="entry name" value="PYRUVTKNASE"/>
</dbReference>
<dbReference type="Gene3D" id="2.40.33.10">
    <property type="entry name" value="PK beta-barrel domain-like"/>
    <property type="match status" value="1"/>
</dbReference>